<dbReference type="STRING" id="1914305.BLW93_05030"/>
<accession>A0A1R1ML55</accession>
<dbReference type="Pfam" id="PF13238">
    <property type="entry name" value="AAA_18"/>
    <property type="match status" value="1"/>
</dbReference>
<dbReference type="GO" id="GO:0004017">
    <property type="term" value="F:AMP kinase activity"/>
    <property type="evidence" value="ECO:0007669"/>
    <property type="project" value="InterPro"/>
</dbReference>
<evidence type="ECO:0000313" key="8">
    <source>
        <dbReference type="Proteomes" id="UP000187408"/>
    </source>
</evidence>
<dbReference type="SUPFAM" id="SSF52540">
    <property type="entry name" value="P-loop containing nucleoside triphosphate hydrolases"/>
    <property type="match status" value="1"/>
</dbReference>
<keyword evidence="6" id="KW-0067">ATP-binding</keyword>
<evidence type="ECO:0000256" key="6">
    <source>
        <dbReference type="ARBA" id="ARBA00022840"/>
    </source>
</evidence>
<dbReference type="Gene3D" id="3.40.50.300">
    <property type="entry name" value="P-loop containing nucleotide triphosphate hydrolases"/>
    <property type="match status" value="1"/>
</dbReference>
<dbReference type="Proteomes" id="UP000187408">
    <property type="component" value="Unassembled WGS sequence"/>
</dbReference>
<keyword evidence="1" id="KW-0690">Ribosome biogenesis</keyword>
<dbReference type="RefSeq" id="WP_076713013.1">
    <property type="nucleotide sequence ID" value="NZ_MOEN01000015.1"/>
</dbReference>
<evidence type="ECO:0000256" key="1">
    <source>
        <dbReference type="ARBA" id="ARBA00022517"/>
    </source>
</evidence>
<dbReference type="OrthoDB" id="1201990at2"/>
<sequence length="167" mass="19063">MRITITGTPGTGKSTVAQILSKKLSLPLYNLSDLIKKEKLYTSYDEKRDAFIVDIEKLKEFFEEKKDFIAEGLIAHYIPSDVIVILRAKPEVIISRLKERNYPQEKLNENAESERIAFCANEVFELRPAPVTIHVDTSTRKPEEVADVIIEGIKEGGLIEEIDWLED</sequence>
<keyword evidence="8" id="KW-1185">Reference proteome</keyword>
<dbReference type="EMBL" id="MOEN01000015">
    <property type="protein sequence ID" value="OMH40499.1"/>
    <property type="molecule type" value="Genomic_DNA"/>
</dbReference>
<dbReference type="GO" id="GO:0016887">
    <property type="term" value="F:ATP hydrolysis activity"/>
    <property type="evidence" value="ECO:0007669"/>
    <property type="project" value="InterPro"/>
</dbReference>
<evidence type="ECO:0000256" key="4">
    <source>
        <dbReference type="ARBA" id="ARBA00022741"/>
    </source>
</evidence>
<evidence type="ECO:0000256" key="2">
    <source>
        <dbReference type="ARBA" id="ARBA00022552"/>
    </source>
</evidence>
<name>A0A1R1ML55_9BACT</name>
<dbReference type="AlphaFoldDB" id="A0A1R1ML55"/>
<dbReference type="GO" id="GO:0005524">
    <property type="term" value="F:ATP binding"/>
    <property type="evidence" value="ECO:0007669"/>
    <property type="project" value="UniProtKB-KW"/>
</dbReference>
<organism evidence="7 8">
    <name type="scientific">Desulfurobacterium indicum</name>
    <dbReference type="NCBI Taxonomy" id="1914305"/>
    <lineage>
        <taxon>Bacteria</taxon>
        <taxon>Pseudomonadati</taxon>
        <taxon>Aquificota</taxon>
        <taxon>Aquificia</taxon>
        <taxon>Desulfurobacteriales</taxon>
        <taxon>Desulfurobacteriaceae</taxon>
        <taxon>Desulfurobacterium</taxon>
    </lineage>
</organism>
<dbReference type="InterPro" id="IPR027417">
    <property type="entry name" value="P-loop_NTPase"/>
</dbReference>
<gene>
    <name evidence="7" type="ORF">BLW93_05030</name>
</gene>
<dbReference type="InterPro" id="IPR020618">
    <property type="entry name" value="Adenyl_kinase_AK6"/>
</dbReference>
<proteinExistence type="inferred from homology"/>
<dbReference type="HAMAP" id="MF_00039">
    <property type="entry name" value="Adenylate_kinase_AK6"/>
    <property type="match status" value="1"/>
</dbReference>
<evidence type="ECO:0000256" key="5">
    <source>
        <dbReference type="ARBA" id="ARBA00022777"/>
    </source>
</evidence>
<evidence type="ECO:0000313" key="7">
    <source>
        <dbReference type="EMBL" id="OMH40499.1"/>
    </source>
</evidence>
<evidence type="ECO:0000256" key="3">
    <source>
        <dbReference type="ARBA" id="ARBA00022679"/>
    </source>
</evidence>
<reference evidence="7 8" key="1">
    <citation type="submission" date="2016-10" db="EMBL/GenBank/DDBJ databases">
        <title>Genome sequence of a sulfur-reducing bacterium Desulfurobacterium indicum K6013.</title>
        <authorList>
            <person name="Cao J."/>
            <person name="Shao Z."/>
            <person name="Alain K."/>
            <person name="Jebbar M."/>
        </authorList>
    </citation>
    <scope>NUCLEOTIDE SEQUENCE [LARGE SCALE GENOMIC DNA]</scope>
    <source>
        <strain evidence="7 8">K6013</strain>
    </source>
</reference>
<keyword evidence="3" id="KW-0808">Transferase</keyword>
<keyword evidence="5 7" id="KW-0418">Kinase</keyword>
<keyword evidence="4" id="KW-0547">Nucleotide-binding</keyword>
<dbReference type="PANTHER" id="PTHR12595:SF0">
    <property type="entry name" value="ADENYLATE KINASE ISOENZYME 6"/>
    <property type="match status" value="1"/>
</dbReference>
<dbReference type="PANTHER" id="PTHR12595">
    <property type="entry name" value="POS9-ACTIVATING FACTOR FAP7-RELATED"/>
    <property type="match status" value="1"/>
</dbReference>
<comment type="caution">
    <text evidence="7">The sequence shown here is derived from an EMBL/GenBank/DDBJ whole genome shotgun (WGS) entry which is preliminary data.</text>
</comment>
<keyword evidence="2" id="KW-0698">rRNA processing</keyword>
<dbReference type="GO" id="GO:0006364">
    <property type="term" value="P:rRNA processing"/>
    <property type="evidence" value="ECO:0007669"/>
    <property type="project" value="UniProtKB-KW"/>
</dbReference>
<protein>
    <submittedName>
        <fullName evidence="7">Adenylate kinase</fullName>
    </submittedName>
</protein>